<gene>
    <name evidence="1" type="ORF">PF004_g17520</name>
</gene>
<organism evidence="1 2">
    <name type="scientific">Phytophthora fragariae</name>
    <dbReference type="NCBI Taxonomy" id="53985"/>
    <lineage>
        <taxon>Eukaryota</taxon>
        <taxon>Sar</taxon>
        <taxon>Stramenopiles</taxon>
        <taxon>Oomycota</taxon>
        <taxon>Peronosporomycetes</taxon>
        <taxon>Peronosporales</taxon>
        <taxon>Peronosporaceae</taxon>
        <taxon>Phytophthora</taxon>
    </lineage>
</organism>
<name>A0A6G0NF66_9STRA</name>
<accession>A0A6G0NF66</accession>
<sequence>MRMPFVNDDSPHELTVKRSQCAPVLFKPFRAVSDLVADPKNDEKWIEAFVQWEPTRSGFCREIMANMDDYCRAAMQAQNCIANDEPTAGNDADSDSGEHTGTREDIDAILDRAASCEQADPAAAEADAFCRLFDEVELELDGESAGDASTLACTLLVFPNSESSITRNGYCGLLGMAAHSTASTNADLRSRGATLEFSLDELRRFVNETTNDEAEPQRSQRYHNERPTEVIKLIIDVLEGVPEWSPQSLNVQQSAPPIWPYACMQDVSRAFTLNERQHSAFTLIATSLLHQELDGLHGGDNGSYRTANFGSRFRHEQLLMSAMAQLPSCAPDCAMLRAPRPRATSIRPGLGLELFPVFFATEAYKKATITLPKASNGQLRAITVKPQQLPFVCAVESTVYKVQGETLNAMVVMDWRSKQRVVNQPQQTYLLVSRVTSRNAFFALNPFTEELAAWSKLAASALHEENRLSRLSNATLESFHVSQTTSGGAVSAVEIDA</sequence>
<reference evidence="1 2" key="1">
    <citation type="submission" date="2018-09" db="EMBL/GenBank/DDBJ databases">
        <title>Genomic investigation of the strawberry pathogen Phytophthora fragariae indicates pathogenicity is determined by transcriptional variation in three key races.</title>
        <authorList>
            <person name="Adams T.M."/>
            <person name="Armitage A.D."/>
            <person name="Sobczyk M.K."/>
            <person name="Bates H.J."/>
            <person name="Dunwell J.M."/>
            <person name="Nellist C.F."/>
            <person name="Harrison R.J."/>
        </authorList>
    </citation>
    <scope>NUCLEOTIDE SEQUENCE [LARGE SCALE GENOMIC DNA]</scope>
    <source>
        <strain evidence="1 2">BC-23</strain>
    </source>
</reference>
<evidence type="ECO:0000313" key="2">
    <source>
        <dbReference type="Proteomes" id="UP000476176"/>
    </source>
</evidence>
<dbReference type="AlphaFoldDB" id="A0A6G0NF66"/>
<proteinExistence type="predicted"/>
<dbReference type="Proteomes" id="UP000476176">
    <property type="component" value="Unassembled WGS sequence"/>
</dbReference>
<evidence type="ECO:0000313" key="1">
    <source>
        <dbReference type="EMBL" id="KAE9205650.1"/>
    </source>
</evidence>
<protein>
    <submittedName>
        <fullName evidence="1">Uncharacterized protein</fullName>
    </submittedName>
</protein>
<comment type="caution">
    <text evidence="1">The sequence shown here is derived from an EMBL/GenBank/DDBJ whole genome shotgun (WGS) entry which is preliminary data.</text>
</comment>
<dbReference type="EMBL" id="QXGC01001318">
    <property type="protein sequence ID" value="KAE9205650.1"/>
    <property type="molecule type" value="Genomic_DNA"/>
</dbReference>